<evidence type="ECO:0000256" key="7">
    <source>
        <dbReference type="SAM" id="Phobius"/>
    </source>
</evidence>
<keyword evidence="2" id="KW-0132">Cell division</keyword>
<dbReference type="Proteomes" id="UP000265916">
    <property type="component" value="Unassembled WGS sequence"/>
</dbReference>
<feature type="transmembrane region" description="Helical" evidence="7">
    <location>
        <begin position="6"/>
        <end position="24"/>
    </location>
</feature>
<evidence type="ECO:0000313" key="9">
    <source>
        <dbReference type="Proteomes" id="UP000265916"/>
    </source>
</evidence>
<protein>
    <recommendedName>
        <fullName evidence="10">Cell division protein FtsB</fullName>
    </recommendedName>
</protein>
<evidence type="ECO:0000256" key="5">
    <source>
        <dbReference type="ARBA" id="ARBA00023136"/>
    </source>
</evidence>
<dbReference type="InterPro" id="IPR007060">
    <property type="entry name" value="FtsL/DivIC"/>
</dbReference>
<gene>
    <name evidence="8" type="ORF">CKF58_04665</name>
</gene>
<dbReference type="GO" id="GO:0043093">
    <property type="term" value="P:FtsZ-dependent cytokinesis"/>
    <property type="evidence" value="ECO:0007669"/>
    <property type="project" value="TreeGrafter"/>
</dbReference>
<dbReference type="Pfam" id="PF04977">
    <property type="entry name" value="DivIC"/>
    <property type="match status" value="1"/>
</dbReference>
<evidence type="ECO:0008006" key="10">
    <source>
        <dbReference type="Google" id="ProtNLM"/>
    </source>
</evidence>
<keyword evidence="5 7" id="KW-0472">Membrane</keyword>
<sequence length="118" mass="13944">MGVRFFNLLLLMVIGYLIYGIIAGRNGYIYYTDMKEKVSAQAKINQQLSLDNAYLQQRVEALKAQDLVVYESFIRRELNYVRPDEIFFRIIDNRVMPTYYSKEAENKYNPQAPTTNKR</sequence>
<dbReference type="PANTHER" id="PTHR37485:SF1">
    <property type="entry name" value="CELL DIVISION PROTEIN FTSB"/>
    <property type="match status" value="1"/>
</dbReference>
<dbReference type="EMBL" id="NRJG01000080">
    <property type="protein sequence ID" value="RIY37826.1"/>
    <property type="molecule type" value="Genomic_DNA"/>
</dbReference>
<dbReference type="RefSeq" id="WP_119531469.1">
    <property type="nucleotide sequence ID" value="NZ_JBHSSP010000034.1"/>
</dbReference>
<evidence type="ECO:0000256" key="3">
    <source>
        <dbReference type="ARBA" id="ARBA00022692"/>
    </source>
</evidence>
<name>A0A3A1YK43_9GAMM</name>
<organism evidence="8 9">
    <name type="scientific">Psittacicella hinzii</name>
    <dbReference type="NCBI Taxonomy" id="2028575"/>
    <lineage>
        <taxon>Bacteria</taxon>
        <taxon>Pseudomonadati</taxon>
        <taxon>Pseudomonadota</taxon>
        <taxon>Gammaproteobacteria</taxon>
        <taxon>Pasteurellales</taxon>
        <taxon>Psittacicellaceae</taxon>
        <taxon>Psittacicella</taxon>
    </lineage>
</organism>
<dbReference type="GO" id="GO:0030428">
    <property type="term" value="C:cell septum"/>
    <property type="evidence" value="ECO:0007669"/>
    <property type="project" value="TreeGrafter"/>
</dbReference>
<comment type="caution">
    <text evidence="8">The sequence shown here is derived from an EMBL/GenBank/DDBJ whole genome shotgun (WGS) entry which is preliminary data.</text>
</comment>
<evidence type="ECO:0000256" key="6">
    <source>
        <dbReference type="ARBA" id="ARBA00023306"/>
    </source>
</evidence>
<dbReference type="PANTHER" id="PTHR37485">
    <property type="entry name" value="CELL DIVISION PROTEIN FTSB"/>
    <property type="match status" value="1"/>
</dbReference>
<keyword evidence="9" id="KW-1185">Reference proteome</keyword>
<keyword evidence="1" id="KW-1003">Cell membrane</keyword>
<evidence type="ECO:0000256" key="1">
    <source>
        <dbReference type="ARBA" id="ARBA00022475"/>
    </source>
</evidence>
<keyword evidence="3 7" id="KW-0812">Transmembrane</keyword>
<evidence type="ECO:0000313" key="8">
    <source>
        <dbReference type="EMBL" id="RIY37826.1"/>
    </source>
</evidence>
<keyword evidence="4 7" id="KW-1133">Transmembrane helix</keyword>
<evidence type="ECO:0000256" key="4">
    <source>
        <dbReference type="ARBA" id="ARBA00022989"/>
    </source>
</evidence>
<dbReference type="AlphaFoldDB" id="A0A3A1YK43"/>
<keyword evidence="6" id="KW-0131">Cell cycle</keyword>
<reference evidence="8 9" key="1">
    <citation type="submission" date="2017-08" db="EMBL/GenBank/DDBJ databases">
        <title>Reclassification of Bisgaard taxon 37 and 44.</title>
        <authorList>
            <person name="Christensen H."/>
        </authorList>
    </citation>
    <scope>NUCLEOTIDE SEQUENCE [LARGE SCALE GENOMIC DNA]</scope>
    <source>
        <strain evidence="8 9">111</strain>
    </source>
</reference>
<dbReference type="InterPro" id="IPR023081">
    <property type="entry name" value="Cell_div_FtsB"/>
</dbReference>
<proteinExistence type="predicted"/>
<dbReference type="OrthoDB" id="7061211at2"/>
<evidence type="ECO:0000256" key="2">
    <source>
        <dbReference type="ARBA" id="ARBA00022618"/>
    </source>
</evidence>
<accession>A0A3A1YK43</accession>